<proteinExistence type="predicted"/>
<keyword evidence="2" id="KW-1185">Reference proteome</keyword>
<reference evidence="1" key="1">
    <citation type="submission" date="2023-10" db="EMBL/GenBank/DDBJ databases">
        <authorList>
            <person name="Hackl T."/>
        </authorList>
    </citation>
    <scope>NUCLEOTIDE SEQUENCE</scope>
</reference>
<accession>A0AAI8VL45</accession>
<comment type="caution">
    <text evidence="1">The sequence shown here is derived from an EMBL/GenBank/DDBJ whole genome shotgun (WGS) entry which is preliminary data.</text>
</comment>
<gene>
    <name evidence="1" type="ORF">KHLLAP_LOCUS7351</name>
</gene>
<protein>
    <submittedName>
        <fullName evidence="1">Uu.00g080690.m01.CDS01</fullName>
    </submittedName>
</protein>
<dbReference type="Proteomes" id="UP001295740">
    <property type="component" value="Unassembled WGS sequence"/>
</dbReference>
<dbReference type="AlphaFoldDB" id="A0AAI8VL45"/>
<name>A0AAI8VL45_9PEZI</name>
<evidence type="ECO:0000313" key="1">
    <source>
        <dbReference type="EMBL" id="CAJ2506883.1"/>
    </source>
</evidence>
<evidence type="ECO:0000313" key="2">
    <source>
        <dbReference type="Proteomes" id="UP001295740"/>
    </source>
</evidence>
<sequence length="111" mass="11340">MNFSGFASAITTGLQGLVGAAAFVSSGFIWATLSQAIARVTPAVKTALMQGLAFVLGRVPPVILDLAQAGFAVVVYTFGAYGMLSAESALTNICQLLQLTQLCLARAGSLA</sequence>
<organism evidence="1 2">
    <name type="scientific">Anthostomella pinea</name>
    <dbReference type="NCBI Taxonomy" id="933095"/>
    <lineage>
        <taxon>Eukaryota</taxon>
        <taxon>Fungi</taxon>
        <taxon>Dikarya</taxon>
        <taxon>Ascomycota</taxon>
        <taxon>Pezizomycotina</taxon>
        <taxon>Sordariomycetes</taxon>
        <taxon>Xylariomycetidae</taxon>
        <taxon>Xylariales</taxon>
        <taxon>Xylariaceae</taxon>
        <taxon>Anthostomella</taxon>
    </lineage>
</organism>
<dbReference type="EMBL" id="CAUWAG010000010">
    <property type="protein sequence ID" value="CAJ2506883.1"/>
    <property type="molecule type" value="Genomic_DNA"/>
</dbReference>